<accession>Q7MJD6</accession>
<dbReference type="InterPro" id="IPR029045">
    <property type="entry name" value="ClpP/crotonase-like_dom_sf"/>
</dbReference>
<dbReference type="SUPFAM" id="SSF52096">
    <property type="entry name" value="ClpP/crotonase"/>
    <property type="match status" value="1"/>
</dbReference>
<sequence>MKTRLLSLMLPMVVCSIAYANNPELDFTEVTIANDVIYYKGVLSPEGNDLAFELYENAKEKPTTLAITSDGGDIMLGIELGEWVYNNKMSVEVNDYCLSSCANYVFPSGKIKYISNRAIIGFHGGATSEMFDMSEIDDMLFSLPKKEREEEKRRLLSDMQRYLKTAKAKEKEYFQKIKVNQTITTLGQDEKYSIYDTNRYSGWTYVPDDYTKLGVHNVIVKSPPWKLVQTDNKGFGKVFIVKVE</sequence>
<feature type="coiled-coil region" evidence="1">
    <location>
        <begin position="145"/>
        <end position="172"/>
    </location>
</feature>
<dbReference type="PATRIC" id="fig|196600.6.peg.2241"/>
<evidence type="ECO:0000256" key="1">
    <source>
        <dbReference type="SAM" id="Coils"/>
    </source>
</evidence>
<protein>
    <recommendedName>
        <fullName evidence="5">Peptidase</fullName>
    </recommendedName>
</protein>
<evidence type="ECO:0008006" key="5">
    <source>
        <dbReference type="Google" id="ProtNLM"/>
    </source>
</evidence>
<name>Q7MJD6_VIBVY</name>
<organism evidence="3 4">
    <name type="scientific">Vibrio vulnificus (strain YJ016)</name>
    <dbReference type="NCBI Taxonomy" id="196600"/>
    <lineage>
        <taxon>Bacteria</taxon>
        <taxon>Pseudomonadati</taxon>
        <taxon>Pseudomonadota</taxon>
        <taxon>Gammaproteobacteria</taxon>
        <taxon>Vibrionales</taxon>
        <taxon>Vibrionaceae</taxon>
        <taxon>Vibrio</taxon>
    </lineage>
</organism>
<dbReference type="Proteomes" id="UP000002675">
    <property type="component" value="Chromosome I"/>
</dbReference>
<gene>
    <name evidence="3" type="ordered locus">VV2226</name>
</gene>
<dbReference type="EMBL" id="BA000037">
    <property type="protein sequence ID" value="BAC94990.1"/>
    <property type="molecule type" value="Genomic_DNA"/>
</dbReference>
<dbReference type="HOGENOM" id="CLU_094169_0_0_6"/>
<evidence type="ECO:0000313" key="3">
    <source>
        <dbReference type="EMBL" id="BAC94990.1"/>
    </source>
</evidence>
<dbReference type="AlphaFoldDB" id="Q7MJD6"/>
<reference evidence="3 4" key="1">
    <citation type="journal article" date="2003" name="Genome Res.">
        <title>Comparative genome analysis of Vibrio vulnificus, a marine pathogen.</title>
        <authorList>
            <person name="Chen C.Y."/>
            <person name="Wu K.M."/>
            <person name="Chang Y.C."/>
            <person name="Chang C.H."/>
            <person name="Tsai H.C."/>
            <person name="Liao T.L."/>
            <person name="Liu Y.M."/>
            <person name="Chen H.J."/>
            <person name="Shen A.B."/>
            <person name="Li J.C."/>
            <person name="Su T.L."/>
            <person name="Shao C.P."/>
            <person name="Lee C.T."/>
            <person name="Hor L.I."/>
            <person name="Tsai S.F."/>
        </authorList>
    </citation>
    <scope>NUCLEOTIDE SEQUENCE [LARGE SCALE GENOMIC DNA]</scope>
    <source>
        <strain evidence="3 4">YJ016</strain>
    </source>
</reference>
<evidence type="ECO:0000256" key="2">
    <source>
        <dbReference type="SAM" id="SignalP"/>
    </source>
</evidence>
<keyword evidence="2" id="KW-0732">Signal</keyword>
<feature type="signal peptide" evidence="2">
    <location>
        <begin position="1"/>
        <end position="20"/>
    </location>
</feature>
<dbReference type="RefSeq" id="WP_011150736.1">
    <property type="nucleotide sequence ID" value="NC_005139.1"/>
</dbReference>
<dbReference type="KEGG" id="vvy:VV2226"/>
<keyword evidence="1" id="KW-0175">Coiled coil</keyword>
<feature type="chain" id="PRO_5004291318" description="Peptidase" evidence="2">
    <location>
        <begin position="21"/>
        <end position="244"/>
    </location>
</feature>
<proteinExistence type="predicted"/>
<evidence type="ECO:0000313" key="4">
    <source>
        <dbReference type="Proteomes" id="UP000002675"/>
    </source>
</evidence>